<dbReference type="RefSeq" id="WP_010878797.1">
    <property type="nucleotide sequence ID" value="NZ_CP006577.1"/>
</dbReference>
<dbReference type="SUPFAM" id="SSF52540">
    <property type="entry name" value="P-loop containing nucleoside triphosphate hydrolases"/>
    <property type="match status" value="1"/>
</dbReference>
<feature type="domain" description="ABC transporter" evidence="5">
    <location>
        <begin position="4"/>
        <end position="236"/>
    </location>
</feature>
<dbReference type="EMBL" id="CP006577">
    <property type="protein sequence ID" value="AIG98181.1"/>
    <property type="molecule type" value="Genomic_DNA"/>
</dbReference>
<name>A0A075WDW5_ARCFL</name>
<dbReference type="KEGG" id="afg:AFULGI_00014120"/>
<dbReference type="PANTHER" id="PTHR42711:SF5">
    <property type="entry name" value="ABC TRANSPORTER ATP-BINDING PROTEIN NATA"/>
    <property type="match status" value="1"/>
</dbReference>
<dbReference type="GO" id="GO:0005524">
    <property type="term" value="F:ATP binding"/>
    <property type="evidence" value="ECO:0007669"/>
    <property type="project" value="UniProtKB-KW"/>
</dbReference>
<evidence type="ECO:0000256" key="4">
    <source>
        <dbReference type="ARBA" id="ARBA00022840"/>
    </source>
</evidence>
<dbReference type="AlphaFoldDB" id="A0A075WDW5"/>
<protein>
    <submittedName>
        <fullName evidence="6">ABC-type multidrug transport system, ATPase component</fullName>
    </submittedName>
</protein>
<dbReference type="PANTHER" id="PTHR42711">
    <property type="entry name" value="ABC TRANSPORTER ATP-BINDING PROTEIN"/>
    <property type="match status" value="1"/>
</dbReference>
<gene>
    <name evidence="6" type="ORF">AFULGI_00014120</name>
</gene>
<organism evidence="6 7">
    <name type="scientific">Archaeoglobus fulgidus DSM 8774</name>
    <dbReference type="NCBI Taxonomy" id="1344584"/>
    <lineage>
        <taxon>Archaea</taxon>
        <taxon>Methanobacteriati</taxon>
        <taxon>Methanobacteriota</taxon>
        <taxon>Archaeoglobi</taxon>
        <taxon>Archaeoglobales</taxon>
        <taxon>Archaeoglobaceae</taxon>
        <taxon>Archaeoglobus</taxon>
    </lineage>
</organism>
<evidence type="ECO:0000256" key="1">
    <source>
        <dbReference type="ARBA" id="ARBA00005417"/>
    </source>
</evidence>
<evidence type="ECO:0000256" key="2">
    <source>
        <dbReference type="ARBA" id="ARBA00022448"/>
    </source>
</evidence>
<evidence type="ECO:0000313" key="7">
    <source>
        <dbReference type="Proteomes" id="UP000028501"/>
    </source>
</evidence>
<dbReference type="Pfam" id="PF00005">
    <property type="entry name" value="ABC_tran"/>
    <property type="match status" value="1"/>
</dbReference>
<evidence type="ECO:0000256" key="3">
    <source>
        <dbReference type="ARBA" id="ARBA00022741"/>
    </source>
</evidence>
<dbReference type="InterPro" id="IPR003593">
    <property type="entry name" value="AAA+_ATPase"/>
</dbReference>
<accession>A0A075WDW5</accession>
<comment type="similarity">
    <text evidence="1">Belongs to the ABC transporter superfamily.</text>
</comment>
<keyword evidence="4" id="KW-0067">ATP-binding</keyword>
<reference evidence="6 7" key="1">
    <citation type="submission" date="2013-07" db="EMBL/GenBank/DDBJ databases">
        <title>Genome of Archaeoglobus fulgidus.</title>
        <authorList>
            <person name="Fiebig A."/>
            <person name="Birkeland N.-K."/>
        </authorList>
    </citation>
    <scope>NUCLEOTIDE SEQUENCE [LARGE SCALE GENOMIC DNA]</scope>
    <source>
        <strain evidence="6 7">DSM 8774</strain>
    </source>
</reference>
<sequence length="303" mass="34572">MRAVECRDVWMVYRTFMERGIVALRGIDLDIEDGVIFGLLGPNGAGKTTLISILSTILIPTKGEVRILGMDAFKNTRKVRERINISSGVRMPWGMKVYECLRFYAMCYGITDRRVVDRVISEFELEEHRNKRFDDLSTGNKQKANLARAFLNDPEVVFLDEPTANLDPDMAKKIRQMILRIKEEKDVTIVLTTHNMREAEMLCDRIAFIKEGKIVAEGTSEELKKYTKMSERVILKLKGNAKKLHIPYPYRMDGNTLIAFVEDAEKALPSIVVRLAEQGVFVESAKMEEITLEDVFIELAEGS</sequence>
<dbReference type="Gene3D" id="3.40.50.300">
    <property type="entry name" value="P-loop containing nucleotide triphosphate hydrolases"/>
    <property type="match status" value="1"/>
</dbReference>
<dbReference type="InterPro" id="IPR027417">
    <property type="entry name" value="P-loop_NTPase"/>
</dbReference>
<keyword evidence="3" id="KW-0547">Nucleotide-binding</keyword>
<dbReference type="GO" id="GO:0016887">
    <property type="term" value="F:ATP hydrolysis activity"/>
    <property type="evidence" value="ECO:0007669"/>
    <property type="project" value="InterPro"/>
</dbReference>
<dbReference type="PROSITE" id="PS50893">
    <property type="entry name" value="ABC_TRANSPORTER_2"/>
    <property type="match status" value="1"/>
</dbReference>
<dbReference type="GeneID" id="24794914"/>
<proteinExistence type="inferred from homology"/>
<dbReference type="InterPro" id="IPR003439">
    <property type="entry name" value="ABC_transporter-like_ATP-bd"/>
</dbReference>
<dbReference type="HOGENOM" id="CLU_000604_1_2_2"/>
<dbReference type="SMART" id="SM00382">
    <property type="entry name" value="AAA"/>
    <property type="match status" value="1"/>
</dbReference>
<evidence type="ECO:0000313" key="6">
    <source>
        <dbReference type="EMBL" id="AIG98181.1"/>
    </source>
</evidence>
<dbReference type="Proteomes" id="UP000028501">
    <property type="component" value="Chromosome"/>
</dbReference>
<evidence type="ECO:0000259" key="5">
    <source>
        <dbReference type="PROSITE" id="PS50893"/>
    </source>
</evidence>
<dbReference type="InterPro" id="IPR050763">
    <property type="entry name" value="ABC_transporter_ATP-binding"/>
</dbReference>
<keyword evidence="2" id="KW-0813">Transport</keyword>